<reference evidence="2" key="2">
    <citation type="submission" date="2023-05" db="EMBL/GenBank/DDBJ databases">
        <authorList>
            <consortium name="Lawrence Berkeley National Laboratory"/>
            <person name="Steindorff A."/>
            <person name="Hensen N."/>
            <person name="Bonometti L."/>
            <person name="Westerberg I."/>
            <person name="Brannstrom I.O."/>
            <person name="Guillou S."/>
            <person name="Cros-Aarteil S."/>
            <person name="Calhoun S."/>
            <person name="Haridas S."/>
            <person name="Kuo A."/>
            <person name="Mondo S."/>
            <person name="Pangilinan J."/>
            <person name="Riley R."/>
            <person name="Labutti K."/>
            <person name="Andreopoulos B."/>
            <person name="Lipzen A."/>
            <person name="Chen C."/>
            <person name="Yanf M."/>
            <person name="Daum C."/>
            <person name="Ng V."/>
            <person name="Clum A."/>
            <person name="Ohm R."/>
            <person name="Martin F."/>
            <person name="Silar P."/>
            <person name="Natvig D."/>
            <person name="Lalanne C."/>
            <person name="Gautier V."/>
            <person name="Ament-Velasquez S.L."/>
            <person name="Kruys A."/>
            <person name="Hutchinson M.I."/>
            <person name="Powell A.J."/>
            <person name="Barry K."/>
            <person name="Miller A.N."/>
            <person name="Grigoriev I.V."/>
            <person name="Debuchy R."/>
            <person name="Gladieux P."/>
            <person name="Thoren M.H."/>
            <person name="Johannesson H."/>
        </authorList>
    </citation>
    <scope>NUCLEOTIDE SEQUENCE</scope>
    <source>
        <strain evidence="2">PSN243</strain>
    </source>
</reference>
<feature type="compositionally biased region" description="Basic and acidic residues" evidence="1">
    <location>
        <begin position="466"/>
        <end position="475"/>
    </location>
</feature>
<feature type="region of interest" description="Disordered" evidence="1">
    <location>
        <begin position="428"/>
        <end position="475"/>
    </location>
</feature>
<evidence type="ECO:0000313" key="3">
    <source>
        <dbReference type="Proteomes" id="UP001321760"/>
    </source>
</evidence>
<sequence>MQPFQHIADLTKSYAISDGGIPAGLLPFDTSGLALHTRPVSVSTGSNGQAAIILAPPPILDNAPVPESELLQGREFSSLPYLEQKVVLLEAQLGQQQLNLAALRTQRAASRLIHDVERAITRTNELLATWRGRALNKAANRDVVIRARERANRALPAPAQVLISNSAAPRVNAKRDTVSISGRTRSAPVKQETGTNLRQTAWKSNTGSTGQAHPRRGAENFPRRTETKAEWATLATRFPFYHDLDKPAAQEPSVSVLRYSESPKRETKTKLPTVKDQPAPSMIKVEPISPKIKVEASPEGEPIQVHKSSATLFSNISSPSPFAALSPVSGNTLRPATTPTQQLETSTNTNKTTISLFSNMSSISPFAAMPTLVTQDPPIAESRPLLMVGSTSGDGFSQPSNSDEDRIQKAKASLSGFLKRSTSNTGMITGAPSFTGGKRKFESDESDVGQKKARTFINPISGPGVENRKIFELHD</sequence>
<dbReference type="Proteomes" id="UP001321760">
    <property type="component" value="Unassembled WGS sequence"/>
</dbReference>
<proteinExistence type="predicted"/>
<protein>
    <submittedName>
        <fullName evidence="2">Uncharacterized protein</fullName>
    </submittedName>
</protein>
<evidence type="ECO:0000256" key="1">
    <source>
        <dbReference type="SAM" id="MobiDB-lite"/>
    </source>
</evidence>
<feature type="region of interest" description="Disordered" evidence="1">
    <location>
        <begin position="201"/>
        <end position="225"/>
    </location>
</feature>
<accession>A0AAV9GSZ8</accession>
<gene>
    <name evidence="2" type="ORF">QBC34DRAFT_379825</name>
</gene>
<reference evidence="2" key="1">
    <citation type="journal article" date="2023" name="Mol. Phylogenet. Evol.">
        <title>Genome-scale phylogeny and comparative genomics of the fungal order Sordariales.</title>
        <authorList>
            <person name="Hensen N."/>
            <person name="Bonometti L."/>
            <person name="Westerberg I."/>
            <person name="Brannstrom I.O."/>
            <person name="Guillou S."/>
            <person name="Cros-Aarteil S."/>
            <person name="Calhoun S."/>
            <person name="Haridas S."/>
            <person name="Kuo A."/>
            <person name="Mondo S."/>
            <person name="Pangilinan J."/>
            <person name="Riley R."/>
            <person name="LaButti K."/>
            <person name="Andreopoulos B."/>
            <person name="Lipzen A."/>
            <person name="Chen C."/>
            <person name="Yan M."/>
            <person name="Daum C."/>
            <person name="Ng V."/>
            <person name="Clum A."/>
            <person name="Steindorff A."/>
            <person name="Ohm R.A."/>
            <person name="Martin F."/>
            <person name="Silar P."/>
            <person name="Natvig D.O."/>
            <person name="Lalanne C."/>
            <person name="Gautier V."/>
            <person name="Ament-Velasquez S.L."/>
            <person name="Kruys A."/>
            <person name="Hutchinson M.I."/>
            <person name="Powell A.J."/>
            <person name="Barry K."/>
            <person name="Miller A.N."/>
            <person name="Grigoriev I.V."/>
            <person name="Debuchy R."/>
            <person name="Gladieux P."/>
            <person name="Hiltunen Thoren M."/>
            <person name="Johannesson H."/>
        </authorList>
    </citation>
    <scope>NUCLEOTIDE SEQUENCE</scope>
    <source>
        <strain evidence="2">PSN243</strain>
    </source>
</reference>
<comment type="caution">
    <text evidence="2">The sequence shown here is derived from an EMBL/GenBank/DDBJ whole genome shotgun (WGS) entry which is preliminary data.</text>
</comment>
<feature type="compositionally biased region" description="Polar residues" evidence="1">
    <location>
        <begin position="201"/>
        <end position="211"/>
    </location>
</feature>
<keyword evidence="3" id="KW-1185">Reference proteome</keyword>
<feature type="compositionally biased region" description="Basic and acidic residues" evidence="1">
    <location>
        <begin position="216"/>
        <end position="225"/>
    </location>
</feature>
<dbReference type="EMBL" id="MU865935">
    <property type="protein sequence ID" value="KAK4449766.1"/>
    <property type="molecule type" value="Genomic_DNA"/>
</dbReference>
<dbReference type="AlphaFoldDB" id="A0AAV9GSZ8"/>
<evidence type="ECO:0000313" key="2">
    <source>
        <dbReference type="EMBL" id="KAK4449766.1"/>
    </source>
</evidence>
<name>A0AAV9GSZ8_9PEZI</name>
<feature type="region of interest" description="Disordered" evidence="1">
    <location>
        <begin position="255"/>
        <end position="277"/>
    </location>
</feature>
<organism evidence="2 3">
    <name type="scientific">Podospora aff. communis PSN243</name>
    <dbReference type="NCBI Taxonomy" id="3040156"/>
    <lineage>
        <taxon>Eukaryota</taxon>
        <taxon>Fungi</taxon>
        <taxon>Dikarya</taxon>
        <taxon>Ascomycota</taxon>
        <taxon>Pezizomycotina</taxon>
        <taxon>Sordariomycetes</taxon>
        <taxon>Sordariomycetidae</taxon>
        <taxon>Sordariales</taxon>
        <taxon>Podosporaceae</taxon>
        <taxon>Podospora</taxon>
    </lineage>
</organism>